<evidence type="ECO:0000313" key="3">
    <source>
        <dbReference type="Proteomes" id="UP001161497"/>
    </source>
</evidence>
<sequence>MKNTLAVLCGEKHNCDHYKSLLQALPQLGQHHFVLSLELPRDYNPMIKRFMQKASHIYEMYNDGKMQFEEAEKKVDKLEEKLINSMIKKSPDTLYLQVDKKNFYLRREEKTREWVAENRLTEKEHNRKDHKLDLGHMTDVIKEVVRHNVLNRGNLEVYAVDISTREMKEQERKGNLYVSIKVPEACQQLVEDYLKKAGKSARLGKTPTEGLKQRITDAFQKAGLSPDDKFFEDFFDRLNNVAKRQQKDKDLKVKFEPMDEFFGVAQDITRAFVDYRDQRMAGNIEKKEDSRYGLCNIKRIAQSRNFYYPGPRLIHWGGAYHLGEIKRETNLSKELKKVGFPYVVTADAYTGELRNYPTDFVFESHKGLLKAVDDGIKMQLKSQGFPVYHHVYPTKTQEREREGR</sequence>
<organism evidence="2 3">
    <name type="scientific">Candidatus Methylacidiphilum fumarolicum</name>
    <dbReference type="NCBI Taxonomy" id="591154"/>
    <lineage>
        <taxon>Bacteria</taxon>
        <taxon>Pseudomonadati</taxon>
        <taxon>Verrucomicrobiota</taxon>
        <taxon>Methylacidiphilae</taxon>
        <taxon>Methylacidiphilales</taxon>
        <taxon>Methylacidiphilaceae</taxon>
        <taxon>Methylacidiphilum (ex Ratnadevi et al. 2023)</taxon>
    </lineage>
</organism>
<evidence type="ECO:0000256" key="1">
    <source>
        <dbReference type="SAM" id="Coils"/>
    </source>
</evidence>
<keyword evidence="3" id="KW-1185">Reference proteome</keyword>
<dbReference type="RefSeq" id="WP_045086577.1">
    <property type="nucleotide sequence ID" value="NZ_OX458932.1"/>
</dbReference>
<dbReference type="Proteomes" id="UP001161497">
    <property type="component" value="Chromosome"/>
</dbReference>
<reference evidence="2" key="1">
    <citation type="submission" date="2023-03" db="EMBL/GenBank/DDBJ databases">
        <authorList>
            <person name="Cremers G."/>
            <person name="Picone N."/>
        </authorList>
    </citation>
    <scope>NUCLEOTIDE SEQUENCE</scope>
    <source>
        <strain evidence="2">Sample_alias</strain>
    </source>
</reference>
<accession>A0ABM9IE09</accession>
<keyword evidence="1" id="KW-0175">Coiled coil</keyword>
<feature type="coiled-coil region" evidence="1">
    <location>
        <begin position="61"/>
        <end position="88"/>
    </location>
</feature>
<gene>
    <name evidence="2" type="ORF">MFUM_1594</name>
</gene>
<evidence type="ECO:0000313" key="2">
    <source>
        <dbReference type="EMBL" id="CAI9085929.1"/>
    </source>
</evidence>
<name>A0ABM9IE09_9BACT</name>
<protein>
    <submittedName>
        <fullName evidence="2">Uncharacterized protein</fullName>
    </submittedName>
</protein>
<proteinExistence type="predicted"/>
<dbReference type="EMBL" id="OX458932">
    <property type="protein sequence ID" value="CAI9085929.1"/>
    <property type="molecule type" value="Genomic_DNA"/>
</dbReference>